<dbReference type="EMBL" id="CAFBMX010000007">
    <property type="protein sequence ID" value="CAB4936806.1"/>
    <property type="molecule type" value="Genomic_DNA"/>
</dbReference>
<dbReference type="InterPro" id="IPR008972">
    <property type="entry name" value="Cupredoxin"/>
</dbReference>
<name>A0A6J7J147_9ZZZZ</name>
<organism evidence="1">
    <name type="scientific">freshwater metagenome</name>
    <dbReference type="NCBI Taxonomy" id="449393"/>
    <lineage>
        <taxon>unclassified sequences</taxon>
        <taxon>metagenomes</taxon>
        <taxon>ecological metagenomes</taxon>
    </lineage>
</organism>
<dbReference type="SUPFAM" id="SSF49503">
    <property type="entry name" value="Cupredoxins"/>
    <property type="match status" value="1"/>
</dbReference>
<dbReference type="Gene3D" id="2.60.40.420">
    <property type="entry name" value="Cupredoxins - blue copper proteins"/>
    <property type="match status" value="1"/>
</dbReference>
<dbReference type="AlphaFoldDB" id="A0A6J7J147"/>
<protein>
    <submittedName>
        <fullName evidence="1">Unannotated protein</fullName>
    </submittedName>
</protein>
<gene>
    <name evidence="1" type="ORF">UFOPK3674_01534</name>
</gene>
<proteinExistence type="predicted"/>
<sequence length="134" mass="14248">MRLGRTRAVAALVACAALVGGAAAGAGAASRKPQKVRVGVFDNYYKAARSPAGKLTVNRNSAVTFVWGDTVADVHDVRLVKGPKGVKGFTSDPSAAGFEFTNRTLRKLAKPGVYKFICTFHESDGMTFTLTVRR</sequence>
<accession>A0A6J7J147</accession>
<reference evidence="1" key="1">
    <citation type="submission" date="2020-05" db="EMBL/GenBank/DDBJ databases">
        <authorList>
            <person name="Chiriac C."/>
            <person name="Salcher M."/>
            <person name="Ghai R."/>
            <person name="Kavagutti S V."/>
        </authorList>
    </citation>
    <scope>NUCLEOTIDE SEQUENCE</scope>
</reference>
<evidence type="ECO:0000313" key="1">
    <source>
        <dbReference type="EMBL" id="CAB4936806.1"/>
    </source>
</evidence>